<proteinExistence type="predicted"/>
<dbReference type="EMBL" id="BBTG02000006">
    <property type="protein sequence ID" value="GAO13559.1"/>
    <property type="molecule type" value="Genomic_DNA"/>
</dbReference>
<feature type="region of interest" description="Disordered" evidence="1">
    <location>
        <begin position="286"/>
        <end position="325"/>
    </location>
</feature>
<comment type="caution">
    <text evidence="2">The sequence shown here is derived from an EMBL/GenBank/DDBJ whole genome shotgun (WGS) entry which is preliminary data.</text>
</comment>
<feature type="compositionally biased region" description="Basic and acidic residues" evidence="1">
    <location>
        <begin position="72"/>
        <end position="81"/>
    </location>
</feature>
<evidence type="ECO:0000313" key="3">
    <source>
        <dbReference type="Proteomes" id="UP000054053"/>
    </source>
</evidence>
<evidence type="ECO:0000313" key="2">
    <source>
        <dbReference type="EMBL" id="GAO13559.1"/>
    </source>
</evidence>
<dbReference type="AlphaFoldDB" id="A0A1B5KRW4"/>
<accession>A0A1B5KRW4</accession>
<gene>
    <name evidence="2" type="ORF">UVI_02015680</name>
</gene>
<feature type="compositionally biased region" description="Low complexity" evidence="1">
    <location>
        <begin position="36"/>
        <end position="46"/>
    </location>
</feature>
<protein>
    <submittedName>
        <fullName evidence="2">Uncharacterized protein</fullName>
    </submittedName>
</protein>
<reference evidence="3" key="1">
    <citation type="journal article" date="2016" name="Genome Announc.">
        <title>Genome sequence of Ustilaginoidea virens IPU010, a rice pathogenic fungus causing false smut.</title>
        <authorList>
            <person name="Kumagai T."/>
            <person name="Ishii T."/>
            <person name="Terai G."/>
            <person name="Umemura M."/>
            <person name="Machida M."/>
            <person name="Asai K."/>
        </authorList>
    </citation>
    <scope>NUCLEOTIDE SEQUENCE [LARGE SCALE GENOMIC DNA]</scope>
    <source>
        <strain evidence="3">IPU010</strain>
    </source>
</reference>
<dbReference type="Proteomes" id="UP000054053">
    <property type="component" value="Unassembled WGS sequence"/>
</dbReference>
<name>A0A1B5KRW4_USTVR</name>
<organism evidence="2 3">
    <name type="scientific">Ustilaginoidea virens</name>
    <name type="common">Rice false smut fungus</name>
    <name type="synonym">Villosiclava virens</name>
    <dbReference type="NCBI Taxonomy" id="1159556"/>
    <lineage>
        <taxon>Eukaryota</taxon>
        <taxon>Fungi</taxon>
        <taxon>Dikarya</taxon>
        <taxon>Ascomycota</taxon>
        <taxon>Pezizomycotina</taxon>
        <taxon>Sordariomycetes</taxon>
        <taxon>Hypocreomycetidae</taxon>
        <taxon>Hypocreales</taxon>
        <taxon>Clavicipitaceae</taxon>
        <taxon>Ustilaginoidea</taxon>
    </lineage>
</organism>
<evidence type="ECO:0000256" key="1">
    <source>
        <dbReference type="SAM" id="MobiDB-lite"/>
    </source>
</evidence>
<sequence>MSPFLPPKVSVPLSTPAEPSKGPCKRPIPRREPNTSSNRRSSSISSWVKQILPANRPERRGTIRRQGYWAQHEQRHPEKYSSHHQQPGKPQNRRGATVGSDSIVGWNMAKDIPDNESINSHLLGQECGQDADRKWSWVSGEDAKYHTAENRNHGAMPTALDGDQSRVNFADEPSSSESPTVSTAELELIRAKQETRRLRKNLKESGDYLGVQGFNPQTGKLDVITPSGSDGSSLSQETRQKLHILQNTLQTARHAYKSVKENSKREADRIVRKREKERFRRLERKKEHVQNMSKTVTWKRHARQWSSAQEPNLSPIAQSATGTAPETCKLSQWQALYDNIPDEGQ</sequence>
<feature type="compositionally biased region" description="Polar residues" evidence="1">
    <location>
        <begin position="304"/>
        <end position="325"/>
    </location>
</feature>
<feature type="region of interest" description="Disordered" evidence="1">
    <location>
        <begin position="1"/>
        <end position="99"/>
    </location>
</feature>